<comment type="caution">
    <text evidence="3">The sequence shown here is derived from an EMBL/GenBank/DDBJ whole genome shotgun (WGS) entry which is preliminary data.</text>
</comment>
<organism evidence="3 4">
    <name type="scientific">Streptomyces coacervatus</name>
    <dbReference type="NCBI Taxonomy" id="647381"/>
    <lineage>
        <taxon>Bacteria</taxon>
        <taxon>Bacillati</taxon>
        <taxon>Actinomycetota</taxon>
        <taxon>Actinomycetes</taxon>
        <taxon>Kitasatosporales</taxon>
        <taxon>Streptomycetaceae</taxon>
        <taxon>Streptomyces</taxon>
    </lineage>
</organism>
<dbReference type="EMBL" id="BAABDE010000008">
    <property type="protein sequence ID" value="GAA3785019.1"/>
    <property type="molecule type" value="Genomic_DNA"/>
</dbReference>
<keyword evidence="1" id="KW-0560">Oxidoreductase</keyword>
<feature type="domain" description="Luciferase-like" evidence="2">
    <location>
        <begin position="13"/>
        <end position="321"/>
    </location>
</feature>
<proteinExistence type="predicted"/>
<accession>A0ABP7H6G5</accession>
<dbReference type="Gene3D" id="3.20.20.30">
    <property type="entry name" value="Luciferase-like domain"/>
    <property type="match status" value="1"/>
</dbReference>
<dbReference type="InterPro" id="IPR019951">
    <property type="entry name" value="F420_OxRdatse_Rv3520c_pred"/>
</dbReference>
<dbReference type="InterPro" id="IPR050564">
    <property type="entry name" value="F420-G6PD/mer"/>
</dbReference>
<protein>
    <submittedName>
        <fullName evidence="3">LLM class F420-dependent oxidoreductase</fullName>
    </submittedName>
</protein>
<evidence type="ECO:0000313" key="3">
    <source>
        <dbReference type="EMBL" id="GAA3785019.1"/>
    </source>
</evidence>
<dbReference type="InterPro" id="IPR036661">
    <property type="entry name" value="Luciferase-like_sf"/>
</dbReference>
<dbReference type="PANTHER" id="PTHR43244">
    <property type="match status" value="1"/>
</dbReference>
<evidence type="ECO:0000259" key="2">
    <source>
        <dbReference type="Pfam" id="PF00296"/>
    </source>
</evidence>
<sequence>MRLGLNLRYLGALGAGADPQTSAVQVREAERLGFSVVWTAEVFSSDAVSLLGWLAAQTSRIGLGTAVMQIPARTPTMTAMTAATLDLLSGGRFRLGLGVSGPQVSEGWHGARFDRPLARTREYVDVVRLALRRQDVVYDGEHHRLPLPDGPGKPLRLGTRPLRKDVPLYLAAVGPRNTALAGEIADGWLSVFFQPEHGATHLEQLRAGRRKRGRDLTGFDVVAAVPVVVGEDLAECADRVRMYTTHYLGGMGSRTQNFYNSLAVQMGYGAAAHRVQELYLAGKPREAAAAVPQEFLERTCLLGPVDRIADGLRAYAEAGVTTLSAMVFPEHGADGLGELRALTEAFEKSGVAE</sequence>
<dbReference type="CDD" id="cd01097">
    <property type="entry name" value="Tetrahydromethanopterin_reductase"/>
    <property type="match status" value="1"/>
</dbReference>
<dbReference type="Proteomes" id="UP001501009">
    <property type="component" value="Unassembled WGS sequence"/>
</dbReference>
<name>A0ABP7H6G5_9ACTN</name>
<dbReference type="RefSeq" id="WP_275773724.1">
    <property type="nucleotide sequence ID" value="NZ_BAABDE010000008.1"/>
</dbReference>
<reference evidence="4" key="1">
    <citation type="journal article" date="2019" name="Int. J. Syst. Evol. Microbiol.">
        <title>The Global Catalogue of Microorganisms (GCM) 10K type strain sequencing project: providing services to taxonomists for standard genome sequencing and annotation.</title>
        <authorList>
            <consortium name="The Broad Institute Genomics Platform"/>
            <consortium name="The Broad Institute Genome Sequencing Center for Infectious Disease"/>
            <person name="Wu L."/>
            <person name="Ma J."/>
        </authorList>
    </citation>
    <scope>NUCLEOTIDE SEQUENCE [LARGE SCALE GENOMIC DNA]</scope>
    <source>
        <strain evidence="4">JCM 17138</strain>
    </source>
</reference>
<dbReference type="SUPFAM" id="SSF51679">
    <property type="entry name" value="Bacterial luciferase-like"/>
    <property type="match status" value="1"/>
</dbReference>
<gene>
    <name evidence="3" type="ORF">GCM10022403_019770</name>
</gene>
<evidence type="ECO:0000256" key="1">
    <source>
        <dbReference type="ARBA" id="ARBA00023002"/>
    </source>
</evidence>
<dbReference type="Pfam" id="PF00296">
    <property type="entry name" value="Bac_luciferase"/>
    <property type="match status" value="1"/>
</dbReference>
<keyword evidence="4" id="KW-1185">Reference proteome</keyword>
<evidence type="ECO:0000313" key="4">
    <source>
        <dbReference type="Proteomes" id="UP001501009"/>
    </source>
</evidence>
<dbReference type="InterPro" id="IPR011251">
    <property type="entry name" value="Luciferase-like_dom"/>
</dbReference>
<dbReference type="NCBIfam" id="TIGR03559">
    <property type="entry name" value="F420_Rv3520c"/>
    <property type="match status" value="1"/>
</dbReference>
<dbReference type="PANTHER" id="PTHR43244:SF1">
    <property type="entry name" value="5,10-METHYLENETETRAHYDROMETHANOPTERIN REDUCTASE"/>
    <property type="match status" value="1"/>
</dbReference>